<feature type="chain" id="PRO_5046555872" description="Glycine zipper family protein" evidence="2">
    <location>
        <begin position="28"/>
        <end position="113"/>
    </location>
</feature>
<feature type="signal peptide" evidence="2">
    <location>
        <begin position="1"/>
        <end position="27"/>
    </location>
</feature>
<keyword evidence="2" id="KW-0732">Signal</keyword>
<protein>
    <recommendedName>
        <fullName evidence="5">Glycine zipper family protein</fullName>
    </recommendedName>
</protein>
<name>A0ABV7KJ98_9HYPH</name>
<keyword evidence="4" id="KW-1185">Reference proteome</keyword>
<evidence type="ECO:0000256" key="1">
    <source>
        <dbReference type="SAM" id="MobiDB-lite"/>
    </source>
</evidence>
<reference evidence="4" key="1">
    <citation type="journal article" date="2019" name="Int. J. Syst. Evol. Microbiol.">
        <title>The Global Catalogue of Microorganisms (GCM) 10K type strain sequencing project: providing services to taxonomists for standard genome sequencing and annotation.</title>
        <authorList>
            <consortium name="The Broad Institute Genomics Platform"/>
            <consortium name="The Broad Institute Genome Sequencing Center for Infectious Disease"/>
            <person name="Wu L."/>
            <person name="Ma J."/>
        </authorList>
    </citation>
    <scope>NUCLEOTIDE SEQUENCE [LARGE SCALE GENOMIC DNA]</scope>
    <source>
        <strain evidence="4">KCTC 52165</strain>
    </source>
</reference>
<accession>A0ABV7KJ98</accession>
<proteinExistence type="predicted"/>
<evidence type="ECO:0008006" key="5">
    <source>
        <dbReference type="Google" id="ProtNLM"/>
    </source>
</evidence>
<gene>
    <name evidence="3" type="ORF">ACFOHJ_23780</name>
</gene>
<comment type="caution">
    <text evidence="3">The sequence shown here is derived from an EMBL/GenBank/DDBJ whole genome shotgun (WGS) entry which is preliminary data.</text>
</comment>
<feature type="region of interest" description="Disordered" evidence="1">
    <location>
        <begin position="19"/>
        <end position="53"/>
    </location>
</feature>
<dbReference type="RefSeq" id="WP_378225468.1">
    <property type="nucleotide sequence ID" value="NZ_JBHRTK010000034.1"/>
</dbReference>
<organism evidence="3 4">
    <name type="scientific">Aquamicrobium soli</name>
    <dbReference type="NCBI Taxonomy" id="1811518"/>
    <lineage>
        <taxon>Bacteria</taxon>
        <taxon>Pseudomonadati</taxon>
        <taxon>Pseudomonadota</taxon>
        <taxon>Alphaproteobacteria</taxon>
        <taxon>Hyphomicrobiales</taxon>
        <taxon>Phyllobacteriaceae</taxon>
        <taxon>Aquamicrobium</taxon>
    </lineage>
</organism>
<evidence type="ECO:0000313" key="3">
    <source>
        <dbReference type="EMBL" id="MFC3209246.1"/>
    </source>
</evidence>
<evidence type="ECO:0000313" key="4">
    <source>
        <dbReference type="Proteomes" id="UP001595583"/>
    </source>
</evidence>
<evidence type="ECO:0000256" key="2">
    <source>
        <dbReference type="SAM" id="SignalP"/>
    </source>
</evidence>
<dbReference type="Proteomes" id="UP001595583">
    <property type="component" value="Unassembled WGS sequence"/>
</dbReference>
<dbReference type="PROSITE" id="PS51257">
    <property type="entry name" value="PROKAR_LIPOPROTEIN"/>
    <property type="match status" value="1"/>
</dbReference>
<sequence length="113" mass="10888">MRRTAIVGFLALALAGCSQTSSGSAIATPAGAKSPARAAQKTPAPKQGSCEQAMQAQTNAAMLGSVLGMAGGLGGFAGNGGAIAGQVAATGGSLIANSQANSARAAMMRDCYQ</sequence>
<dbReference type="EMBL" id="JBHRTK010000034">
    <property type="protein sequence ID" value="MFC3209246.1"/>
    <property type="molecule type" value="Genomic_DNA"/>
</dbReference>